<name>A0A921QB43_SORBI</name>
<dbReference type="PANTHER" id="PTHR44083:SF49">
    <property type="entry name" value="OS05G0240200 PROTEIN"/>
    <property type="match status" value="1"/>
</dbReference>
<dbReference type="Proteomes" id="UP000807115">
    <property type="component" value="Chromosome 9"/>
</dbReference>
<comment type="caution">
    <text evidence="8">The sequence shown here is derived from an EMBL/GenBank/DDBJ whole genome shotgun (WGS) entry which is preliminary data.</text>
</comment>
<accession>A0A921QB43</accession>
<dbReference type="Pfam" id="PF23559">
    <property type="entry name" value="WHD_DRP"/>
    <property type="match status" value="1"/>
</dbReference>
<dbReference type="InterPro" id="IPR002182">
    <property type="entry name" value="NB-ARC"/>
</dbReference>
<dbReference type="Gene3D" id="3.80.10.10">
    <property type="entry name" value="Ribonuclease Inhibitor"/>
    <property type="match status" value="1"/>
</dbReference>
<dbReference type="SUPFAM" id="SSF50978">
    <property type="entry name" value="WD40 repeat-like"/>
    <property type="match status" value="1"/>
</dbReference>
<dbReference type="SUPFAM" id="SSF52058">
    <property type="entry name" value="L domain-like"/>
    <property type="match status" value="1"/>
</dbReference>
<dbReference type="GO" id="GO:0002758">
    <property type="term" value="P:innate immune response-activating signaling pathway"/>
    <property type="evidence" value="ECO:0007669"/>
    <property type="project" value="UniProtKB-ARBA"/>
</dbReference>
<dbReference type="EMBL" id="CM027688">
    <property type="protein sequence ID" value="KAG0517026.1"/>
    <property type="molecule type" value="Genomic_DNA"/>
</dbReference>
<evidence type="ECO:0000313" key="9">
    <source>
        <dbReference type="Proteomes" id="UP000807115"/>
    </source>
</evidence>
<feature type="compositionally biased region" description="Low complexity" evidence="4">
    <location>
        <begin position="1141"/>
        <end position="1159"/>
    </location>
</feature>
<keyword evidence="2" id="KW-0611">Plant defense</keyword>
<sequence length="1159" mass="130266">MDMLSLLGDDDDGDLSDHNKMKIVSIVGSGGLGKTTLSRAVYDQLKLRFECQAFVPVGRNPDMKKALRDILIDLDKEKFMNSYMIMLDEKQLMDELKEFVKEKRCFIVIDDIWDKDSWKLIKCALQESNNASRFIITTRICKVAAEADEVYNIKPLSRDNSEKIMFARISDSEGKYLGSPSIIEACEKFLKKCSGVPLAIITIASLLASNPWKDWSEVYNSIGFGHEDNDDVTNTRRILSFSYYDLPSHLKACLLYLSIFPEEYIIEKNDLIWMWIAEGFISKEQAAAAGVGLFELGERYFDELINRNMIQPQETRYKGYVDACSVHDMVLDLIHQLSSDENFVTVLNGGEQQKLEGSISRWLALHCFEEHNAGQLVATVAVEKVRSVFASRSDFCALCPRLPFLRVCSVLDQDYCNKDDVSCHLGALLHLRYIRLPKIYNLPREVRYLRFLQTLDLQHGLRIGELPEEVGFLTQLVCLRAGHWAIRVPAGLIAKLTLLQELCIWCENFRATMQFVKELSLLKELRVLKTRISVRSESIKSSLLESLGHLHNLQELQIVGYSPPSEDGVNEAGWLSCEHLRFLRLECFKFSGLPAWIKSSLTPNLSYLDVQVVVVNDQDMETLAKLPELSCLILHLSGTKLISIKLCVGYFRKLRFLEIDSPFIWFDLRGGSECNSSRVASSNTIMPSLESLEFGVHVRSLKDENPHLGSDKPLLGGFQNLGTSSLQRVIVQVNCEHAHISEMEEMEAALEHAAAVHPKHPILRSSRVWAGDIMSRYQEACMELARAPELAIKAWKLADIVGSGHIQILRMPDPEASSSSKVIRLLYTDDGVALLAQSSNGAHKLWKWERVDENPQSCNPEEATARTALSGNGHNYQIISAFGGRVVIMSDFDTKTFNVRDDFLPITPTALATFFAFHPRRHIIAIGRHDSSIQIYDFRFHEVKTMLWGHHKKITGLAFSISKKVLVSSCADAQLCVWSIDGWEKKKSRYIQPPSNVSDALVGDTMVQFHYDETHVLVVHESQLAIYDWQLECLCSWFPRDALPAPISSAVYSLGCLLVYAGFRDGAVGIFRAKSLTLQCRIAPSAYIPSSISSDGETVYPTAVATHPWRPNQIAVGMSDGAVLVLEPLDTDDVQVGSDVSSEQRPSRDVSSSSGDSQL</sequence>
<keyword evidence="1" id="KW-0677">Repeat</keyword>
<dbReference type="PANTHER" id="PTHR44083">
    <property type="entry name" value="TOPLESS-RELATED PROTEIN 1-RELATED"/>
    <property type="match status" value="1"/>
</dbReference>
<dbReference type="InterPro" id="IPR027728">
    <property type="entry name" value="Topless_fam"/>
</dbReference>
<organism evidence="8 9">
    <name type="scientific">Sorghum bicolor</name>
    <name type="common">Sorghum</name>
    <name type="synonym">Sorghum vulgare</name>
    <dbReference type="NCBI Taxonomy" id="4558"/>
    <lineage>
        <taxon>Eukaryota</taxon>
        <taxon>Viridiplantae</taxon>
        <taxon>Streptophyta</taxon>
        <taxon>Embryophyta</taxon>
        <taxon>Tracheophyta</taxon>
        <taxon>Spermatophyta</taxon>
        <taxon>Magnoliopsida</taxon>
        <taxon>Liliopsida</taxon>
        <taxon>Poales</taxon>
        <taxon>Poaceae</taxon>
        <taxon>PACMAD clade</taxon>
        <taxon>Panicoideae</taxon>
        <taxon>Andropogonodae</taxon>
        <taxon>Andropogoneae</taxon>
        <taxon>Sorghinae</taxon>
        <taxon>Sorghum</taxon>
    </lineage>
</organism>
<keyword evidence="3" id="KW-0853">WD repeat</keyword>
<dbReference type="Pfam" id="PF23598">
    <property type="entry name" value="LRR_14"/>
    <property type="match status" value="1"/>
</dbReference>
<dbReference type="GO" id="GO:0009626">
    <property type="term" value="P:plant-type hypersensitive response"/>
    <property type="evidence" value="ECO:0007669"/>
    <property type="project" value="UniProtKB-ARBA"/>
</dbReference>
<evidence type="ECO:0000256" key="4">
    <source>
        <dbReference type="SAM" id="MobiDB-lite"/>
    </source>
</evidence>
<dbReference type="FunFam" id="1.10.10.10:FF:000322">
    <property type="entry name" value="Probable disease resistance protein At1g63360"/>
    <property type="match status" value="1"/>
</dbReference>
<evidence type="ECO:0000259" key="6">
    <source>
        <dbReference type="Pfam" id="PF23559"/>
    </source>
</evidence>
<dbReference type="Gene3D" id="3.40.50.300">
    <property type="entry name" value="P-loop containing nucleotide triphosphate hydrolases"/>
    <property type="match status" value="1"/>
</dbReference>
<dbReference type="Pfam" id="PF00400">
    <property type="entry name" value="WD40"/>
    <property type="match status" value="1"/>
</dbReference>
<dbReference type="AlphaFoldDB" id="A0A921QB43"/>
<feature type="domain" description="Disease resistance protein winged helix" evidence="6">
    <location>
        <begin position="259"/>
        <end position="334"/>
    </location>
</feature>
<dbReference type="SUPFAM" id="SSF52540">
    <property type="entry name" value="P-loop containing nucleoside triphosphate hydrolases"/>
    <property type="match status" value="1"/>
</dbReference>
<dbReference type="Gene3D" id="1.10.10.10">
    <property type="entry name" value="Winged helix-like DNA-binding domain superfamily/Winged helix DNA-binding domain"/>
    <property type="match status" value="1"/>
</dbReference>
<feature type="repeat" description="WD" evidence="3">
    <location>
        <begin position="947"/>
        <end position="988"/>
    </location>
</feature>
<proteinExistence type="predicted"/>
<dbReference type="GO" id="GO:0043531">
    <property type="term" value="F:ADP binding"/>
    <property type="evidence" value="ECO:0007669"/>
    <property type="project" value="InterPro"/>
</dbReference>
<protein>
    <recommendedName>
        <fullName evidence="10">NB-ARC domain-containing protein</fullName>
    </recommendedName>
</protein>
<feature type="domain" description="Disease resistance R13L4/SHOC-2-like LRR" evidence="7">
    <location>
        <begin position="384"/>
        <end position="762"/>
    </location>
</feature>
<dbReference type="GO" id="GO:0042742">
    <property type="term" value="P:defense response to bacterium"/>
    <property type="evidence" value="ECO:0007669"/>
    <property type="project" value="UniProtKB-ARBA"/>
</dbReference>
<reference evidence="8" key="1">
    <citation type="journal article" date="2019" name="BMC Genomics">
        <title>A new reference genome for Sorghum bicolor reveals high levels of sequence similarity between sweet and grain genotypes: implications for the genetics of sugar metabolism.</title>
        <authorList>
            <person name="Cooper E.A."/>
            <person name="Brenton Z.W."/>
            <person name="Flinn B.S."/>
            <person name="Jenkins J."/>
            <person name="Shu S."/>
            <person name="Flowers D."/>
            <person name="Luo F."/>
            <person name="Wang Y."/>
            <person name="Xia P."/>
            <person name="Barry K."/>
            <person name="Daum C."/>
            <person name="Lipzen A."/>
            <person name="Yoshinaga Y."/>
            <person name="Schmutz J."/>
            <person name="Saski C."/>
            <person name="Vermerris W."/>
            <person name="Kresovich S."/>
        </authorList>
    </citation>
    <scope>NUCLEOTIDE SEQUENCE</scope>
</reference>
<gene>
    <name evidence="8" type="ORF">BDA96_09G052600</name>
</gene>
<evidence type="ECO:0000256" key="3">
    <source>
        <dbReference type="PROSITE-ProRule" id="PRU00221"/>
    </source>
</evidence>
<dbReference type="InterPro" id="IPR027417">
    <property type="entry name" value="P-loop_NTPase"/>
</dbReference>
<dbReference type="InterPro" id="IPR036322">
    <property type="entry name" value="WD40_repeat_dom_sf"/>
</dbReference>
<dbReference type="InterPro" id="IPR001680">
    <property type="entry name" value="WD40_rpt"/>
</dbReference>
<evidence type="ECO:0008006" key="10">
    <source>
        <dbReference type="Google" id="ProtNLM"/>
    </source>
</evidence>
<dbReference type="InterPro" id="IPR036388">
    <property type="entry name" value="WH-like_DNA-bd_sf"/>
</dbReference>
<dbReference type="InterPro" id="IPR042197">
    <property type="entry name" value="Apaf_helical"/>
</dbReference>
<feature type="region of interest" description="Disordered" evidence="4">
    <location>
        <begin position="1135"/>
        <end position="1159"/>
    </location>
</feature>
<evidence type="ECO:0000259" key="5">
    <source>
        <dbReference type="Pfam" id="PF00931"/>
    </source>
</evidence>
<reference evidence="8" key="2">
    <citation type="submission" date="2020-10" db="EMBL/GenBank/DDBJ databases">
        <authorList>
            <person name="Cooper E.A."/>
            <person name="Brenton Z.W."/>
            <person name="Flinn B.S."/>
            <person name="Jenkins J."/>
            <person name="Shu S."/>
            <person name="Flowers D."/>
            <person name="Luo F."/>
            <person name="Wang Y."/>
            <person name="Xia P."/>
            <person name="Barry K."/>
            <person name="Daum C."/>
            <person name="Lipzen A."/>
            <person name="Yoshinaga Y."/>
            <person name="Schmutz J."/>
            <person name="Saski C."/>
            <person name="Vermerris W."/>
            <person name="Kresovich S."/>
        </authorList>
    </citation>
    <scope>NUCLEOTIDE SEQUENCE</scope>
</reference>
<dbReference type="SMART" id="SM00320">
    <property type="entry name" value="WD40"/>
    <property type="match status" value="4"/>
</dbReference>
<dbReference type="InterPro" id="IPR032675">
    <property type="entry name" value="LRR_dom_sf"/>
</dbReference>
<dbReference type="InterPro" id="IPR055414">
    <property type="entry name" value="LRR_R13L4/SHOC2-like"/>
</dbReference>
<dbReference type="GO" id="GO:0005829">
    <property type="term" value="C:cytosol"/>
    <property type="evidence" value="ECO:0007669"/>
    <property type="project" value="UniProtKB-ARBA"/>
</dbReference>
<evidence type="ECO:0000256" key="2">
    <source>
        <dbReference type="ARBA" id="ARBA00022821"/>
    </source>
</evidence>
<dbReference type="GO" id="GO:0006355">
    <property type="term" value="P:regulation of DNA-templated transcription"/>
    <property type="evidence" value="ECO:0007669"/>
    <property type="project" value="InterPro"/>
</dbReference>
<dbReference type="PRINTS" id="PR00364">
    <property type="entry name" value="DISEASERSIST"/>
</dbReference>
<evidence type="ECO:0000313" key="8">
    <source>
        <dbReference type="EMBL" id="KAG0517026.1"/>
    </source>
</evidence>
<dbReference type="PROSITE" id="PS50294">
    <property type="entry name" value="WD_REPEATS_REGION"/>
    <property type="match status" value="1"/>
</dbReference>
<evidence type="ECO:0000259" key="7">
    <source>
        <dbReference type="Pfam" id="PF23598"/>
    </source>
</evidence>
<feature type="domain" description="NB-ARC" evidence="5">
    <location>
        <begin position="14"/>
        <end position="164"/>
    </location>
</feature>
<dbReference type="Gene3D" id="2.130.10.10">
    <property type="entry name" value="YVTN repeat-like/Quinoprotein amine dehydrogenase"/>
    <property type="match status" value="1"/>
</dbReference>
<evidence type="ECO:0000256" key="1">
    <source>
        <dbReference type="ARBA" id="ARBA00022737"/>
    </source>
</evidence>
<dbReference type="InterPro" id="IPR058922">
    <property type="entry name" value="WHD_DRP"/>
</dbReference>
<dbReference type="PROSITE" id="PS50082">
    <property type="entry name" value="WD_REPEATS_2"/>
    <property type="match status" value="1"/>
</dbReference>
<dbReference type="Gene3D" id="1.10.8.430">
    <property type="entry name" value="Helical domain of apoptotic protease-activating factors"/>
    <property type="match status" value="1"/>
</dbReference>
<dbReference type="InterPro" id="IPR015943">
    <property type="entry name" value="WD40/YVTN_repeat-like_dom_sf"/>
</dbReference>
<dbReference type="Pfam" id="PF00931">
    <property type="entry name" value="NB-ARC"/>
    <property type="match status" value="1"/>
</dbReference>